<sequence length="494" mass="55740">MSIASPTTTMNNNSSPSNPLTSLLHSITKKRSVSPVVRQFLKLCVNRNDKTPPGSNVNDHTEKAIRNLIKKLTKLKKNGAIEELEKAISHKDSRTKCVTIPRSTDTLTNQSSKSNPVVLYSRLWRWPDLSNQNELKPVDYCSHPFHYSRDDICINPFHYERVPAKYSVYVPHLPPEAFRDMPDLRSASMNSDMMPNQIPENTTYQAMVEQQQSPPSYQLSPGSISSQDSLLSPPGANTNGDSNQNSHDNAMDFEVAAPVSVETNPHYSSQPQEQQQSVSTIPSQYVVGNGEQVSFEEPHEWCLISYYEMSTRVGEQFHATQPQVIIDGFTDPSNAERFCLGGLTNVHRTFEIDKARRHIGRGVKLFHIRGNVFAECISDNPVFVQSPITNQRLSWHPATVCKIPPKVRLKIFDSDDFTQILSTAVHEGYEAVYNLMRMCIIRMSFVKGWGVEYRRQAVTCTPCWVEIHLEGPLKWLDTVLSTMRGPTQSITSVS</sequence>
<evidence type="ECO:0000256" key="8">
    <source>
        <dbReference type="SAM" id="MobiDB-lite"/>
    </source>
</evidence>
<dbReference type="InterPro" id="IPR017855">
    <property type="entry name" value="SMAD-like_dom_sf"/>
</dbReference>
<dbReference type="Pfam" id="PF03166">
    <property type="entry name" value="MH2"/>
    <property type="match status" value="1"/>
</dbReference>
<dbReference type="PANTHER" id="PTHR13703:SF25">
    <property type="entry name" value="MOTHERS AGAINST DECAPENTAPLEGIC HOMOLOG"/>
    <property type="match status" value="1"/>
</dbReference>
<dbReference type="GO" id="GO:0070411">
    <property type="term" value="F:I-SMAD binding"/>
    <property type="evidence" value="ECO:0007669"/>
    <property type="project" value="TreeGrafter"/>
</dbReference>
<dbReference type="GO" id="GO:0000978">
    <property type="term" value="F:RNA polymerase II cis-regulatory region sequence-specific DNA binding"/>
    <property type="evidence" value="ECO:0007669"/>
    <property type="project" value="TreeGrafter"/>
</dbReference>
<keyword evidence="4 7" id="KW-0805">Transcription regulation</keyword>
<evidence type="ECO:0000313" key="13">
    <source>
        <dbReference type="Proteomes" id="UP000663828"/>
    </source>
</evidence>
<dbReference type="OrthoDB" id="5794312at2759"/>
<keyword evidence="7" id="KW-0963">Cytoplasm</keyword>
<dbReference type="Gene3D" id="3.90.520.10">
    <property type="entry name" value="SMAD MH1 domain"/>
    <property type="match status" value="1"/>
</dbReference>
<dbReference type="EMBL" id="CAJNOJ010000215">
    <property type="protein sequence ID" value="CAF1299325.1"/>
    <property type="molecule type" value="Genomic_DNA"/>
</dbReference>
<evidence type="ECO:0000256" key="4">
    <source>
        <dbReference type="ARBA" id="ARBA00023015"/>
    </source>
</evidence>
<organism evidence="12 14">
    <name type="scientific">Adineta ricciae</name>
    <name type="common">Rotifer</name>
    <dbReference type="NCBI Taxonomy" id="249248"/>
    <lineage>
        <taxon>Eukaryota</taxon>
        <taxon>Metazoa</taxon>
        <taxon>Spiralia</taxon>
        <taxon>Gnathifera</taxon>
        <taxon>Rotifera</taxon>
        <taxon>Eurotatoria</taxon>
        <taxon>Bdelloidea</taxon>
        <taxon>Adinetida</taxon>
        <taxon>Adinetidae</taxon>
        <taxon>Adineta</taxon>
    </lineage>
</organism>
<dbReference type="GO" id="GO:0000981">
    <property type="term" value="F:DNA-binding transcription factor activity, RNA polymerase II-specific"/>
    <property type="evidence" value="ECO:0007669"/>
    <property type="project" value="TreeGrafter"/>
</dbReference>
<evidence type="ECO:0000313" key="11">
    <source>
        <dbReference type="EMBL" id="CAF1038497.1"/>
    </source>
</evidence>
<evidence type="ECO:0000256" key="2">
    <source>
        <dbReference type="ARBA" id="ARBA00022723"/>
    </source>
</evidence>
<dbReference type="InterPro" id="IPR003619">
    <property type="entry name" value="MAD_homology1_Dwarfin-type"/>
</dbReference>
<reference evidence="12" key="1">
    <citation type="submission" date="2021-02" db="EMBL/GenBank/DDBJ databases">
        <authorList>
            <person name="Nowell W R."/>
        </authorList>
    </citation>
    <scope>NUCLEOTIDE SEQUENCE</scope>
</reference>
<dbReference type="GO" id="GO:0045944">
    <property type="term" value="P:positive regulation of transcription by RNA polymerase II"/>
    <property type="evidence" value="ECO:0007669"/>
    <property type="project" value="TreeGrafter"/>
</dbReference>
<keyword evidence="2" id="KW-0479">Metal-binding</keyword>
<feature type="compositionally biased region" description="Polar residues" evidence="8">
    <location>
        <begin position="224"/>
        <end position="248"/>
    </location>
</feature>
<dbReference type="InterPro" id="IPR013019">
    <property type="entry name" value="MAD_homology_MH1"/>
</dbReference>
<keyword evidence="5 7" id="KW-0804">Transcription</keyword>
<feature type="compositionally biased region" description="Low complexity" evidence="8">
    <location>
        <begin position="210"/>
        <end position="223"/>
    </location>
</feature>
<feature type="region of interest" description="Disordered" evidence="8">
    <location>
        <begin position="207"/>
        <end position="248"/>
    </location>
</feature>
<dbReference type="GO" id="GO:0009653">
    <property type="term" value="P:anatomical structure morphogenesis"/>
    <property type="evidence" value="ECO:0007669"/>
    <property type="project" value="TreeGrafter"/>
</dbReference>
<dbReference type="GO" id="GO:0030154">
    <property type="term" value="P:cell differentiation"/>
    <property type="evidence" value="ECO:0007669"/>
    <property type="project" value="TreeGrafter"/>
</dbReference>
<dbReference type="InterPro" id="IPR001132">
    <property type="entry name" value="SMAD_dom_Dwarfin-type"/>
</dbReference>
<feature type="domain" description="MH2" evidence="10">
    <location>
        <begin position="301"/>
        <end position="494"/>
    </location>
</feature>
<dbReference type="SUPFAM" id="SSF49879">
    <property type="entry name" value="SMAD/FHA domain"/>
    <property type="match status" value="1"/>
</dbReference>
<dbReference type="GO" id="GO:0046872">
    <property type="term" value="F:metal ion binding"/>
    <property type="evidence" value="ECO:0007669"/>
    <property type="project" value="UniProtKB-KW"/>
</dbReference>
<dbReference type="Proteomes" id="UP000663852">
    <property type="component" value="Unassembled WGS sequence"/>
</dbReference>
<dbReference type="AlphaFoldDB" id="A0A815DDC4"/>
<proteinExistence type="inferred from homology"/>
<dbReference type="InterPro" id="IPR008984">
    <property type="entry name" value="SMAD_FHA_dom_sf"/>
</dbReference>
<dbReference type="EMBL" id="CAJNOR010000928">
    <property type="protein sequence ID" value="CAF1038497.1"/>
    <property type="molecule type" value="Genomic_DNA"/>
</dbReference>
<dbReference type="PROSITE" id="PS51075">
    <property type="entry name" value="MH1"/>
    <property type="match status" value="1"/>
</dbReference>
<comment type="subcellular location">
    <subcellularLocation>
        <location evidence="7">Cytoplasm</location>
    </subcellularLocation>
    <subcellularLocation>
        <location evidence="7">Nucleus</location>
    </subcellularLocation>
</comment>
<keyword evidence="3" id="KW-0862">Zinc</keyword>
<evidence type="ECO:0000259" key="9">
    <source>
        <dbReference type="PROSITE" id="PS51075"/>
    </source>
</evidence>
<dbReference type="GO" id="GO:0060395">
    <property type="term" value="P:SMAD protein signal transduction"/>
    <property type="evidence" value="ECO:0007669"/>
    <property type="project" value="TreeGrafter"/>
</dbReference>
<keyword evidence="13" id="KW-1185">Reference proteome</keyword>
<evidence type="ECO:0000313" key="12">
    <source>
        <dbReference type="EMBL" id="CAF1299325.1"/>
    </source>
</evidence>
<evidence type="ECO:0000256" key="3">
    <source>
        <dbReference type="ARBA" id="ARBA00022833"/>
    </source>
</evidence>
<protein>
    <recommendedName>
        <fullName evidence="7">Mothers against decapentaplegic homolog</fullName>
        <shortName evidence="7">MAD homolog</shortName>
        <shortName evidence="7">Mothers against DPP homolog</shortName>
    </recommendedName>
    <alternativeName>
        <fullName evidence="7">SMAD family member</fullName>
    </alternativeName>
</protein>
<keyword evidence="6 7" id="KW-0539">Nucleus</keyword>
<evidence type="ECO:0000256" key="5">
    <source>
        <dbReference type="ARBA" id="ARBA00023163"/>
    </source>
</evidence>
<comment type="similarity">
    <text evidence="1 7">Belongs to the dwarfin/SMAD family.</text>
</comment>
<evidence type="ECO:0000313" key="14">
    <source>
        <dbReference type="Proteomes" id="UP000663852"/>
    </source>
</evidence>
<dbReference type="SMART" id="SM00523">
    <property type="entry name" value="DWA"/>
    <property type="match status" value="1"/>
</dbReference>
<evidence type="ECO:0000256" key="7">
    <source>
        <dbReference type="RuleBase" id="RU361195"/>
    </source>
</evidence>
<dbReference type="GO" id="GO:0071144">
    <property type="term" value="C:heteromeric SMAD protein complex"/>
    <property type="evidence" value="ECO:0007669"/>
    <property type="project" value="TreeGrafter"/>
</dbReference>
<evidence type="ECO:0000256" key="6">
    <source>
        <dbReference type="ARBA" id="ARBA00023242"/>
    </source>
</evidence>
<dbReference type="PANTHER" id="PTHR13703">
    <property type="entry name" value="SMAD"/>
    <property type="match status" value="1"/>
</dbReference>
<dbReference type="Pfam" id="PF03165">
    <property type="entry name" value="MH1"/>
    <property type="match status" value="1"/>
</dbReference>
<name>A0A815DDC4_ADIRI</name>
<gene>
    <name evidence="12" type="ORF">EDS130_LOCUS30517</name>
    <name evidence="11" type="ORF">XAT740_LOCUS15133</name>
</gene>
<dbReference type="SMART" id="SM00524">
    <property type="entry name" value="DWB"/>
    <property type="match status" value="1"/>
</dbReference>
<dbReference type="InterPro" id="IPR036578">
    <property type="entry name" value="SMAD_MH1_sf"/>
</dbReference>
<dbReference type="Proteomes" id="UP000663828">
    <property type="component" value="Unassembled WGS sequence"/>
</dbReference>
<dbReference type="SUPFAM" id="SSF56366">
    <property type="entry name" value="SMAD MH1 domain"/>
    <property type="match status" value="1"/>
</dbReference>
<evidence type="ECO:0000256" key="1">
    <source>
        <dbReference type="ARBA" id="ARBA00005545"/>
    </source>
</evidence>
<comment type="caution">
    <text evidence="12">The sequence shown here is derived from an EMBL/GenBank/DDBJ whole genome shotgun (WGS) entry which is preliminary data.</text>
</comment>
<dbReference type="GO" id="GO:0005737">
    <property type="term" value="C:cytoplasm"/>
    <property type="evidence" value="ECO:0007669"/>
    <property type="project" value="UniProtKB-SubCell"/>
</dbReference>
<feature type="region of interest" description="Disordered" evidence="8">
    <location>
        <begin position="1"/>
        <end position="22"/>
    </location>
</feature>
<feature type="domain" description="MH1" evidence="9">
    <location>
        <begin position="35"/>
        <end position="168"/>
    </location>
</feature>
<evidence type="ECO:0000259" key="10">
    <source>
        <dbReference type="PROSITE" id="PS51076"/>
    </source>
</evidence>
<accession>A0A815DDC4</accession>
<dbReference type="PROSITE" id="PS51076">
    <property type="entry name" value="MH2"/>
    <property type="match status" value="1"/>
</dbReference>
<dbReference type="GO" id="GO:0032924">
    <property type="term" value="P:activin receptor signaling pathway"/>
    <property type="evidence" value="ECO:0007669"/>
    <property type="project" value="TreeGrafter"/>
</dbReference>
<dbReference type="InterPro" id="IPR013790">
    <property type="entry name" value="Dwarfin"/>
</dbReference>
<dbReference type="Gene3D" id="2.60.200.10">
    <property type="match status" value="1"/>
</dbReference>